<dbReference type="EMBL" id="OZ037947">
    <property type="protein sequence ID" value="CAL1706601.1"/>
    <property type="molecule type" value="Genomic_DNA"/>
</dbReference>
<accession>A0ABP1DFI1</accession>
<dbReference type="SUPFAM" id="SSF69118">
    <property type="entry name" value="AhpD-like"/>
    <property type="match status" value="1"/>
</dbReference>
<dbReference type="PANTHER" id="PTHR34846">
    <property type="entry name" value="4-CARBOXYMUCONOLACTONE DECARBOXYLASE FAMILY PROTEIN (AFU_ORTHOLOGUE AFUA_6G11590)"/>
    <property type="match status" value="1"/>
</dbReference>
<organism evidence="3 4">
    <name type="scientific">Somion occarium</name>
    <dbReference type="NCBI Taxonomy" id="3059160"/>
    <lineage>
        <taxon>Eukaryota</taxon>
        <taxon>Fungi</taxon>
        <taxon>Dikarya</taxon>
        <taxon>Basidiomycota</taxon>
        <taxon>Agaricomycotina</taxon>
        <taxon>Agaricomycetes</taxon>
        <taxon>Polyporales</taxon>
        <taxon>Cerrenaceae</taxon>
        <taxon>Somion</taxon>
    </lineage>
</organism>
<keyword evidence="1" id="KW-0732">Signal</keyword>
<feature type="chain" id="PRO_5046376562" description="Carboxymuconolactone decarboxylase-like domain-containing protein" evidence="1">
    <location>
        <begin position="30"/>
        <end position="229"/>
    </location>
</feature>
<evidence type="ECO:0000259" key="2">
    <source>
        <dbReference type="Pfam" id="PF02627"/>
    </source>
</evidence>
<sequence>MPAIMPTAVKFAFAFAVFAVLVALPFTCGKSTLHVERDDNLPARVPYVFPAPGTDKVADMIRSRRTNGTLLDLDGVLLNDQNLASTWSDLAGMIRDQNAIPANMRELFILRTGVLNDAAYVWLQHESVARSVGFTTAQLREIRFRPAFAHQALPSTPLNSSQNAAMLLADFMTKNVNVPQPVFDGLKKFLNNQQMVDAVATVGVYNLVSRFVEALNVDDKMDVPVPVPQ</sequence>
<feature type="domain" description="Carboxymuconolactone decarboxylase-like" evidence="2">
    <location>
        <begin position="83"/>
        <end position="150"/>
    </location>
</feature>
<protein>
    <recommendedName>
        <fullName evidence="2">Carboxymuconolactone decarboxylase-like domain-containing protein</fullName>
    </recommendedName>
</protein>
<dbReference type="Proteomes" id="UP001497453">
    <property type="component" value="Chromosome 4"/>
</dbReference>
<reference evidence="4" key="1">
    <citation type="submission" date="2024-04" db="EMBL/GenBank/DDBJ databases">
        <authorList>
            <person name="Shaw F."/>
            <person name="Minotto A."/>
        </authorList>
    </citation>
    <scope>NUCLEOTIDE SEQUENCE [LARGE SCALE GENOMIC DNA]</scope>
</reference>
<evidence type="ECO:0000313" key="3">
    <source>
        <dbReference type="EMBL" id="CAL1706601.1"/>
    </source>
</evidence>
<dbReference type="Gene3D" id="1.20.1290.10">
    <property type="entry name" value="AhpD-like"/>
    <property type="match status" value="1"/>
</dbReference>
<gene>
    <name evidence="3" type="ORF">GFSPODELE1_LOCUS5952</name>
</gene>
<dbReference type="InterPro" id="IPR029032">
    <property type="entry name" value="AhpD-like"/>
</dbReference>
<proteinExistence type="predicted"/>
<feature type="signal peptide" evidence="1">
    <location>
        <begin position="1"/>
        <end position="29"/>
    </location>
</feature>
<evidence type="ECO:0000313" key="4">
    <source>
        <dbReference type="Proteomes" id="UP001497453"/>
    </source>
</evidence>
<evidence type="ECO:0000256" key="1">
    <source>
        <dbReference type="SAM" id="SignalP"/>
    </source>
</evidence>
<dbReference type="PANTHER" id="PTHR34846:SF11">
    <property type="entry name" value="4-CARBOXYMUCONOLACTONE DECARBOXYLASE FAMILY PROTEIN (AFU_ORTHOLOGUE AFUA_6G11590)"/>
    <property type="match status" value="1"/>
</dbReference>
<name>A0ABP1DFI1_9APHY</name>
<dbReference type="InterPro" id="IPR003779">
    <property type="entry name" value="CMD-like"/>
</dbReference>
<dbReference type="Pfam" id="PF02627">
    <property type="entry name" value="CMD"/>
    <property type="match status" value="1"/>
</dbReference>
<keyword evidence="4" id="KW-1185">Reference proteome</keyword>